<reference evidence="3 4" key="2">
    <citation type="journal article" date="2007" name="BMC Biol.">
        <title>A 100%-complete sequence reveals unusually simple genomic features in the hot-spring red alga Cyanidioschyzon merolae.</title>
        <authorList>
            <person name="Nozaki H."/>
            <person name="Takano H."/>
            <person name="Misumi O."/>
            <person name="Terasawa K."/>
            <person name="Matsuzaki M."/>
            <person name="Maruyama S."/>
            <person name="Nishida K."/>
            <person name="Yagisawa F."/>
            <person name="Yoshida Y."/>
            <person name="Fujiwara T."/>
            <person name="Takio S."/>
            <person name="Tamura K."/>
            <person name="Chung S.J."/>
            <person name="Nakamura S."/>
            <person name="Kuroiwa H."/>
            <person name="Tanaka K."/>
            <person name="Sato N."/>
            <person name="Kuroiwa T."/>
        </authorList>
    </citation>
    <scope>NUCLEOTIDE SEQUENCE [LARGE SCALE GENOMIC DNA]</scope>
    <source>
        <strain evidence="3 4">10D</strain>
    </source>
</reference>
<dbReference type="InterPro" id="IPR035929">
    <property type="entry name" value="CoaB-like_sf"/>
</dbReference>
<proteinExistence type="inferred from homology"/>
<protein>
    <submittedName>
        <fullName evidence="3">Phosphopantothenatecysteine ligase</fullName>
    </submittedName>
</protein>
<dbReference type="Gene3D" id="3.40.50.10300">
    <property type="entry name" value="CoaB-like"/>
    <property type="match status" value="1"/>
</dbReference>
<feature type="domain" description="DNA/pantothenate metabolism flavoprotein C-terminal" evidence="2">
    <location>
        <begin position="112"/>
        <end position="265"/>
    </location>
</feature>
<keyword evidence="4" id="KW-1185">Reference proteome</keyword>
<dbReference type="EMBL" id="AP006499">
    <property type="protein sequence ID" value="BAM82011.1"/>
    <property type="molecule type" value="Genomic_DNA"/>
</dbReference>
<comment type="similarity">
    <text evidence="1">Belongs to the PPC synthetase family.</text>
</comment>
<reference evidence="3 4" key="1">
    <citation type="journal article" date="2004" name="Nature">
        <title>Genome sequence of the ultrasmall unicellular red alga Cyanidioschyzon merolae 10D.</title>
        <authorList>
            <person name="Matsuzaki M."/>
            <person name="Misumi O."/>
            <person name="Shin-i T."/>
            <person name="Maruyama S."/>
            <person name="Takahara M."/>
            <person name="Miyagishima S."/>
            <person name="Mori T."/>
            <person name="Nishida K."/>
            <person name="Yagisawa F."/>
            <person name="Nishida K."/>
            <person name="Yoshida Y."/>
            <person name="Nishimura Y."/>
            <person name="Nakao S."/>
            <person name="Kobayashi T."/>
            <person name="Momoyama Y."/>
            <person name="Higashiyama T."/>
            <person name="Minoda A."/>
            <person name="Sano M."/>
            <person name="Nomoto H."/>
            <person name="Oishi K."/>
            <person name="Hayashi H."/>
            <person name="Ohta F."/>
            <person name="Nishizaka S."/>
            <person name="Haga S."/>
            <person name="Miura S."/>
            <person name="Morishita T."/>
            <person name="Kabeya Y."/>
            <person name="Terasawa K."/>
            <person name="Suzuki Y."/>
            <person name="Ishii Y."/>
            <person name="Asakawa S."/>
            <person name="Takano H."/>
            <person name="Ohta N."/>
            <person name="Kuroiwa H."/>
            <person name="Tanaka K."/>
            <person name="Shimizu N."/>
            <person name="Sugano S."/>
            <person name="Sato N."/>
            <person name="Nozaki H."/>
            <person name="Ogasawara N."/>
            <person name="Kohara Y."/>
            <person name="Kuroiwa T."/>
        </authorList>
    </citation>
    <scope>NUCLEOTIDE SEQUENCE [LARGE SCALE GENOMIC DNA]</scope>
    <source>
        <strain evidence="3 4">10D</strain>
    </source>
</reference>
<dbReference type="OrthoDB" id="70224at2759"/>
<name>M1UVI4_CYAM1</name>
<dbReference type="OMA" id="LERYQHH"/>
<evidence type="ECO:0000256" key="1">
    <source>
        <dbReference type="ARBA" id="ARBA00005703"/>
    </source>
</evidence>
<dbReference type="eggNOG" id="KOG2728">
    <property type="taxonomic scope" value="Eukaryota"/>
</dbReference>
<dbReference type="SUPFAM" id="SSF102645">
    <property type="entry name" value="CoaB-like"/>
    <property type="match status" value="1"/>
</dbReference>
<dbReference type="InterPro" id="IPR007085">
    <property type="entry name" value="DNA/pantothenate-metab_flavo_C"/>
</dbReference>
<dbReference type="KEGG" id="cme:CYME_CMQ096C"/>
<dbReference type="GeneID" id="16996524"/>
<evidence type="ECO:0000313" key="3">
    <source>
        <dbReference type="EMBL" id="BAM82011.1"/>
    </source>
</evidence>
<dbReference type="Pfam" id="PF04127">
    <property type="entry name" value="DFP"/>
    <property type="match status" value="1"/>
</dbReference>
<dbReference type="GO" id="GO:0016874">
    <property type="term" value="F:ligase activity"/>
    <property type="evidence" value="ECO:0007669"/>
    <property type="project" value="UniProtKB-KW"/>
</dbReference>
<dbReference type="Gramene" id="CMQ096CT">
    <property type="protein sequence ID" value="CMQ096CT"/>
    <property type="gene ID" value="CMQ096C"/>
</dbReference>
<accession>M1UVI4</accession>
<dbReference type="HOGENOM" id="CLU_042326_0_0_1"/>
<keyword evidence="3" id="KW-0436">Ligase</keyword>
<gene>
    <name evidence="3" type="ORF">CYME_CMQ096C</name>
</gene>
<organism evidence="3 4">
    <name type="scientific">Cyanidioschyzon merolae (strain NIES-3377 / 10D)</name>
    <name type="common">Unicellular red alga</name>
    <dbReference type="NCBI Taxonomy" id="280699"/>
    <lineage>
        <taxon>Eukaryota</taxon>
        <taxon>Rhodophyta</taxon>
        <taxon>Bangiophyceae</taxon>
        <taxon>Cyanidiales</taxon>
        <taxon>Cyanidiaceae</taxon>
        <taxon>Cyanidioschyzon</taxon>
    </lineage>
</organism>
<evidence type="ECO:0000313" key="4">
    <source>
        <dbReference type="Proteomes" id="UP000007014"/>
    </source>
</evidence>
<dbReference type="GO" id="GO:0015937">
    <property type="term" value="P:coenzyme A biosynthetic process"/>
    <property type="evidence" value="ECO:0007669"/>
    <property type="project" value="UniProtKB-ARBA"/>
</dbReference>
<evidence type="ECO:0000259" key="2">
    <source>
        <dbReference type="Pfam" id="PF04127"/>
    </source>
</evidence>
<dbReference type="STRING" id="280699.M1UVI4"/>
<sequence>MDPSFTAYYVAELPLQSSIRNFLERQRRFQRNLAVVSSGGTTVPLEKHTVRFLDNFSTGRRGAASAEYFLESEYAVVFLYREGSLRPLQRRLAKLVTDPVTVLVSEGHIKEGVASFRVTADAQAALVQYERALKEERVLEVPFCTVYEYAQYLELIASASAVFERNAILYMAAAVSDFYLRFEDFKSHKRTSDSALVLKLSCTPKLLDLLRELWAPQAFVVAFKLETSMETLHERAQLTASRSGAHIMVANLLHERHHRVWILENGRMEEIECPESDTEIEKRIVEAVIASHRCYLDADR</sequence>
<dbReference type="AlphaFoldDB" id="M1UVI4"/>
<dbReference type="Proteomes" id="UP000007014">
    <property type="component" value="Chromosome 17"/>
</dbReference>
<dbReference type="RefSeq" id="XP_005538047.1">
    <property type="nucleotide sequence ID" value="XM_005537990.1"/>
</dbReference>